<comment type="caution">
    <text evidence="6">The sequence shown here is derived from an EMBL/GenBank/DDBJ whole genome shotgun (WGS) entry which is preliminary data.</text>
</comment>
<dbReference type="InterPro" id="IPR000859">
    <property type="entry name" value="CUB_dom"/>
</dbReference>
<evidence type="ECO:0000256" key="4">
    <source>
        <dbReference type="SAM" id="SignalP"/>
    </source>
</evidence>
<gene>
    <name evidence="6" type="ORF">GCK32_008957</name>
</gene>
<keyword evidence="3" id="KW-0812">Transmembrane</keyword>
<reference evidence="6 7" key="1">
    <citation type="submission" date="2019-10" db="EMBL/GenBank/DDBJ databases">
        <title>Assembly and Annotation for the nematode Trichostrongylus colubriformis.</title>
        <authorList>
            <person name="Martin J."/>
        </authorList>
    </citation>
    <scope>NUCLEOTIDE SEQUENCE [LARGE SCALE GENOMIC DNA]</scope>
    <source>
        <strain evidence="6">G859</strain>
        <tissue evidence="6">Whole worm</tissue>
    </source>
</reference>
<accession>A0AAN8FYA0</accession>
<dbReference type="AlphaFoldDB" id="A0AAN8FYA0"/>
<feature type="signal peptide" evidence="4">
    <location>
        <begin position="1"/>
        <end position="27"/>
    </location>
</feature>
<dbReference type="InterPro" id="IPR035914">
    <property type="entry name" value="Sperma_CUB_dom_sf"/>
</dbReference>
<keyword evidence="3" id="KW-1133">Transmembrane helix</keyword>
<evidence type="ECO:0000313" key="7">
    <source>
        <dbReference type="Proteomes" id="UP001331761"/>
    </source>
</evidence>
<evidence type="ECO:0000259" key="5">
    <source>
        <dbReference type="PROSITE" id="PS01180"/>
    </source>
</evidence>
<dbReference type="PANTHER" id="PTHR39385:SF2">
    <property type="entry name" value="SLIT-LIKE 3 PROTEIN"/>
    <property type="match status" value="1"/>
</dbReference>
<protein>
    <recommendedName>
        <fullName evidence="5">CUB domain-containing protein</fullName>
    </recommendedName>
</protein>
<dbReference type="Gene3D" id="2.60.120.290">
    <property type="entry name" value="Spermadhesin, CUB domain"/>
    <property type="match status" value="2"/>
</dbReference>
<keyword evidence="4" id="KW-0732">Signal</keyword>
<feature type="domain" description="CUB" evidence="5">
    <location>
        <begin position="502"/>
        <end position="616"/>
    </location>
</feature>
<evidence type="ECO:0000313" key="6">
    <source>
        <dbReference type="EMBL" id="KAK5979555.1"/>
    </source>
</evidence>
<evidence type="ECO:0000256" key="2">
    <source>
        <dbReference type="PROSITE-ProRule" id="PRU00059"/>
    </source>
</evidence>
<dbReference type="Pfam" id="PF00431">
    <property type="entry name" value="CUB"/>
    <property type="match status" value="2"/>
</dbReference>
<dbReference type="PROSITE" id="PS01180">
    <property type="entry name" value="CUB"/>
    <property type="match status" value="2"/>
</dbReference>
<proteinExistence type="predicted"/>
<name>A0AAN8FYA0_TRICO</name>
<keyword evidence="7" id="KW-1185">Reference proteome</keyword>
<feature type="transmembrane region" description="Helical" evidence="3">
    <location>
        <begin position="632"/>
        <end position="653"/>
    </location>
</feature>
<feature type="domain" description="CUB" evidence="5">
    <location>
        <begin position="263"/>
        <end position="375"/>
    </location>
</feature>
<dbReference type="CDD" id="cd00041">
    <property type="entry name" value="CUB"/>
    <property type="match status" value="1"/>
</dbReference>
<evidence type="ECO:0000256" key="1">
    <source>
        <dbReference type="ARBA" id="ARBA00023157"/>
    </source>
</evidence>
<comment type="caution">
    <text evidence="2">Lacks conserved residue(s) required for the propagation of feature annotation.</text>
</comment>
<dbReference type="PANTHER" id="PTHR39385">
    <property type="entry name" value="PROTEIN CBG20422"/>
    <property type="match status" value="1"/>
</dbReference>
<feature type="chain" id="PRO_5043055355" description="CUB domain-containing protein" evidence="4">
    <location>
        <begin position="28"/>
        <end position="678"/>
    </location>
</feature>
<dbReference type="Proteomes" id="UP001331761">
    <property type="component" value="Unassembled WGS sequence"/>
</dbReference>
<dbReference type="SMART" id="SM00042">
    <property type="entry name" value="CUB"/>
    <property type="match status" value="1"/>
</dbReference>
<dbReference type="EMBL" id="WIXE01008258">
    <property type="protein sequence ID" value="KAK5979555.1"/>
    <property type="molecule type" value="Genomic_DNA"/>
</dbReference>
<organism evidence="6 7">
    <name type="scientific">Trichostrongylus colubriformis</name>
    <name type="common">Black scour worm</name>
    <dbReference type="NCBI Taxonomy" id="6319"/>
    <lineage>
        <taxon>Eukaryota</taxon>
        <taxon>Metazoa</taxon>
        <taxon>Ecdysozoa</taxon>
        <taxon>Nematoda</taxon>
        <taxon>Chromadorea</taxon>
        <taxon>Rhabditida</taxon>
        <taxon>Rhabditina</taxon>
        <taxon>Rhabditomorpha</taxon>
        <taxon>Strongyloidea</taxon>
        <taxon>Trichostrongylidae</taxon>
        <taxon>Trichostrongylus</taxon>
    </lineage>
</organism>
<keyword evidence="3" id="KW-0472">Membrane</keyword>
<keyword evidence="1" id="KW-1015">Disulfide bond</keyword>
<dbReference type="SUPFAM" id="SSF49854">
    <property type="entry name" value="Spermadhesin, CUB domain"/>
    <property type="match status" value="2"/>
</dbReference>
<sequence length="678" mass="75750">MGLPSSFRTSHYSFIFLAIASLPLSAGYSECDCGTQVYGEEYASGEIKQHQRISGCNRQHCVFLITPGTTTGLSLSIESITLKFMDTVKVYQLISLNSSAPYSLHFVDLNSAHRHYVFTAAIGVGFVIHSFTSWYGILFGSSTFTLNFERLNPDVKVCPFPLLNASTSFLSVPPIERGGPVRCPFRIVPSVAGRKIFLKLNKMWGTTLFLNEDQGSLRMLQSGASSLHSTTDSLDFVLESVGHHDLPSFNITYKELLEDPCRCNNTDVVVGGEPVYVTSPGFPEIYCSEFRCKRRFLHNYTSHEGVGLTFIVTVHFLSTEKFDYVEFSSGGVTLDRLNGTHENVRILVTDDVMETEFVTDKTIVQHGYNMTIQSVRIPTACLCPHKGAKTMLSKGSVGMDIPGNCTAVYCKWIVPSAKDPLKFAALFNFATDYDMFTVTTGQEVQQYYSISGKPFKRHWQISANAPPTTILYERTVPDGVEPDSKPVSFSIKWMPQHEGCSCQSESELDAVVGEWKELKSPAYPLSYCNNMHCTTMITAPARHHVVLNITDFYTEPYNDVLLLFDGRNISGEHMKMFSGKKQFTNLIRSTNETLTLVFKSDHDISYYGYRLIYSAECNDDAQLEGGSHIHTIGLVLLSLLIIAALAVVLYKWTPARFRRHISRAGTIETLTDDDTLLN</sequence>
<evidence type="ECO:0000256" key="3">
    <source>
        <dbReference type="SAM" id="Phobius"/>
    </source>
</evidence>